<protein>
    <submittedName>
        <fullName evidence="1">Uncharacterized protein</fullName>
    </submittedName>
</protein>
<sequence>MTQQGELLLIQEQFG</sequence>
<reference evidence="1" key="1">
    <citation type="submission" date="2014-11" db="EMBL/GenBank/DDBJ databases">
        <authorList>
            <person name="Amaro Gonzalez C."/>
        </authorList>
    </citation>
    <scope>NUCLEOTIDE SEQUENCE</scope>
</reference>
<accession>A0A0E9RAZ8</accession>
<evidence type="ECO:0000313" key="1">
    <source>
        <dbReference type="EMBL" id="JAH26301.1"/>
    </source>
</evidence>
<proteinExistence type="predicted"/>
<reference evidence="1" key="2">
    <citation type="journal article" date="2015" name="Fish Shellfish Immunol.">
        <title>Early steps in the European eel (Anguilla anguilla)-Vibrio vulnificus interaction in the gills: Role of the RtxA13 toxin.</title>
        <authorList>
            <person name="Callol A."/>
            <person name="Pajuelo D."/>
            <person name="Ebbesson L."/>
            <person name="Teles M."/>
            <person name="MacKenzie S."/>
            <person name="Amaro C."/>
        </authorList>
    </citation>
    <scope>NUCLEOTIDE SEQUENCE</scope>
</reference>
<name>A0A0E9RAZ8_ANGAN</name>
<dbReference type="EMBL" id="GBXM01082276">
    <property type="protein sequence ID" value="JAH26301.1"/>
    <property type="molecule type" value="Transcribed_RNA"/>
</dbReference>
<organism evidence="1">
    <name type="scientific">Anguilla anguilla</name>
    <name type="common">European freshwater eel</name>
    <name type="synonym">Muraena anguilla</name>
    <dbReference type="NCBI Taxonomy" id="7936"/>
    <lineage>
        <taxon>Eukaryota</taxon>
        <taxon>Metazoa</taxon>
        <taxon>Chordata</taxon>
        <taxon>Craniata</taxon>
        <taxon>Vertebrata</taxon>
        <taxon>Euteleostomi</taxon>
        <taxon>Actinopterygii</taxon>
        <taxon>Neopterygii</taxon>
        <taxon>Teleostei</taxon>
        <taxon>Anguilliformes</taxon>
        <taxon>Anguillidae</taxon>
        <taxon>Anguilla</taxon>
    </lineage>
</organism>